<name>A0A5N6SXU9_ASPPS</name>
<keyword evidence="1" id="KW-0732">Signal</keyword>
<dbReference type="GeneID" id="43638692"/>
<dbReference type="OrthoDB" id="3598923at2759"/>
<evidence type="ECO:0008006" key="4">
    <source>
        <dbReference type="Google" id="ProtNLM"/>
    </source>
</evidence>
<proteinExistence type="predicted"/>
<dbReference type="RefSeq" id="XP_031914007.1">
    <property type="nucleotide sequence ID" value="XM_032054482.1"/>
</dbReference>
<sequence length="116" mass="12544">MRFSIASAVTVLAGLTTSASAFVMTTYSDMHCKDTVQDVNVWDSTCATWPKGFKSFKITTWGGTHQRAYFFAPGNCGDLFTAIGKGYVDSTTKDFELGGCYNFDNTAINAIASYSA</sequence>
<gene>
    <name evidence="2" type="ORF">BDV38DRAFT_245926</name>
</gene>
<accession>A0A5N6SXU9</accession>
<dbReference type="AlphaFoldDB" id="A0A5N6SXU9"/>
<reference evidence="2 3" key="1">
    <citation type="submission" date="2019-04" db="EMBL/GenBank/DDBJ databases">
        <title>Friends and foes A comparative genomics study of 23 Aspergillus species from section Flavi.</title>
        <authorList>
            <consortium name="DOE Joint Genome Institute"/>
            <person name="Kjaerbolling I."/>
            <person name="Vesth T."/>
            <person name="Frisvad J.C."/>
            <person name="Nybo J.L."/>
            <person name="Theobald S."/>
            <person name="Kildgaard S."/>
            <person name="Isbrandt T."/>
            <person name="Kuo A."/>
            <person name="Sato A."/>
            <person name="Lyhne E.K."/>
            <person name="Kogle M.E."/>
            <person name="Wiebenga A."/>
            <person name="Kun R.S."/>
            <person name="Lubbers R.J."/>
            <person name="Makela M.R."/>
            <person name="Barry K."/>
            <person name="Chovatia M."/>
            <person name="Clum A."/>
            <person name="Daum C."/>
            <person name="Haridas S."/>
            <person name="He G."/>
            <person name="LaButti K."/>
            <person name="Lipzen A."/>
            <person name="Mondo S."/>
            <person name="Riley R."/>
            <person name="Salamov A."/>
            <person name="Simmons B.A."/>
            <person name="Magnuson J.K."/>
            <person name="Henrissat B."/>
            <person name="Mortensen U.H."/>
            <person name="Larsen T.O."/>
            <person name="Devries R.P."/>
            <person name="Grigoriev I.V."/>
            <person name="Machida M."/>
            <person name="Baker S.E."/>
            <person name="Andersen M.R."/>
        </authorList>
    </citation>
    <scope>NUCLEOTIDE SEQUENCE [LARGE SCALE GENOMIC DNA]</scope>
    <source>
        <strain evidence="2 3">CBS 117625</strain>
    </source>
</reference>
<organism evidence="2 3">
    <name type="scientific">Aspergillus pseudotamarii</name>
    <dbReference type="NCBI Taxonomy" id="132259"/>
    <lineage>
        <taxon>Eukaryota</taxon>
        <taxon>Fungi</taxon>
        <taxon>Dikarya</taxon>
        <taxon>Ascomycota</taxon>
        <taxon>Pezizomycotina</taxon>
        <taxon>Eurotiomycetes</taxon>
        <taxon>Eurotiomycetidae</taxon>
        <taxon>Eurotiales</taxon>
        <taxon>Aspergillaceae</taxon>
        <taxon>Aspergillus</taxon>
        <taxon>Aspergillus subgen. Circumdati</taxon>
    </lineage>
</organism>
<evidence type="ECO:0000313" key="3">
    <source>
        <dbReference type="Proteomes" id="UP000325672"/>
    </source>
</evidence>
<feature type="signal peptide" evidence="1">
    <location>
        <begin position="1"/>
        <end position="21"/>
    </location>
</feature>
<protein>
    <recommendedName>
        <fullName evidence="4">Small secreted protein</fullName>
    </recommendedName>
</protein>
<evidence type="ECO:0000256" key="1">
    <source>
        <dbReference type="SAM" id="SignalP"/>
    </source>
</evidence>
<dbReference type="Proteomes" id="UP000325672">
    <property type="component" value="Unassembled WGS sequence"/>
</dbReference>
<dbReference type="EMBL" id="ML743574">
    <property type="protein sequence ID" value="KAE8137944.1"/>
    <property type="molecule type" value="Genomic_DNA"/>
</dbReference>
<keyword evidence="3" id="KW-1185">Reference proteome</keyword>
<feature type="chain" id="PRO_5024946441" description="Small secreted protein" evidence="1">
    <location>
        <begin position="22"/>
        <end position="116"/>
    </location>
</feature>
<evidence type="ECO:0000313" key="2">
    <source>
        <dbReference type="EMBL" id="KAE8137944.1"/>
    </source>
</evidence>